<organism evidence="2">
    <name type="scientific">Theileria annulata</name>
    <dbReference type="NCBI Taxonomy" id="5874"/>
    <lineage>
        <taxon>Eukaryota</taxon>
        <taxon>Sar</taxon>
        <taxon>Alveolata</taxon>
        <taxon>Apicomplexa</taxon>
        <taxon>Aconoidasida</taxon>
        <taxon>Piroplasmida</taxon>
        <taxon>Theileriidae</taxon>
        <taxon>Theileria</taxon>
    </lineage>
</organism>
<proteinExistence type="predicted"/>
<keyword evidence="1" id="KW-1133">Transmembrane helix</keyword>
<keyword evidence="1" id="KW-0472">Membrane</keyword>
<keyword evidence="1" id="KW-0812">Transmembrane</keyword>
<evidence type="ECO:0000256" key="1">
    <source>
        <dbReference type="SAM" id="Phobius"/>
    </source>
</evidence>
<gene>
    <name evidence="2" type="ORF">TAT_000057100</name>
    <name evidence="3" type="ORF">TAV_000056900</name>
</gene>
<feature type="transmembrane region" description="Helical" evidence="1">
    <location>
        <begin position="61"/>
        <end position="84"/>
    </location>
</feature>
<accession>A0A3B0MFI6</accession>
<sequence>MLCNFGRNSLYISNILRNNIRNNVTRNYINNTKRYFGSYIEDYYTTNHASTGFSSPLRKSFAFLILVAQATLTFGALLHTNYYFTGKALPKTDGQTQLCSDSR</sequence>
<reference evidence="2" key="1">
    <citation type="submission" date="2018-07" db="EMBL/GenBank/DDBJ databases">
        <authorList>
            <person name="Quirk P.G."/>
            <person name="Krulwich T.A."/>
        </authorList>
    </citation>
    <scope>NUCLEOTIDE SEQUENCE</scope>
    <source>
        <strain evidence="2">Anand</strain>
    </source>
</reference>
<evidence type="ECO:0000313" key="2">
    <source>
        <dbReference type="EMBL" id="SVP88715.1"/>
    </source>
</evidence>
<evidence type="ECO:0000313" key="3">
    <source>
        <dbReference type="EMBL" id="SVP89868.1"/>
    </source>
</evidence>
<protein>
    <submittedName>
        <fullName evidence="2">Uncharacterized protein</fullName>
    </submittedName>
</protein>
<dbReference type="EMBL" id="UIVS01000001">
    <property type="protein sequence ID" value="SVP89868.1"/>
    <property type="molecule type" value="Genomic_DNA"/>
</dbReference>
<dbReference type="EMBL" id="UIVT01000001">
    <property type="protein sequence ID" value="SVP88715.1"/>
    <property type="molecule type" value="Genomic_DNA"/>
</dbReference>
<name>A0A3B0MFI6_THEAN</name>
<dbReference type="AlphaFoldDB" id="A0A3B0MFI6"/>